<feature type="transmembrane region" description="Helical" evidence="1">
    <location>
        <begin position="113"/>
        <end position="135"/>
    </location>
</feature>
<dbReference type="SUPFAM" id="SSF103473">
    <property type="entry name" value="MFS general substrate transporter"/>
    <property type="match status" value="1"/>
</dbReference>
<proteinExistence type="predicted"/>
<feature type="transmembrane region" description="Helical" evidence="1">
    <location>
        <begin position="88"/>
        <end position="107"/>
    </location>
</feature>
<dbReference type="PANTHER" id="PTHR23530">
    <property type="entry name" value="TRANSPORT PROTEIN-RELATED"/>
    <property type="match status" value="1"/>
</dbReference>
<evidence type="ECO:0000256" key="1">
    <source>
        <dbReference type="SAM" id="Phobius"/>
    </source>
</evidence>
<keyword evidence="1" id="KW-0812">Transmembrane</keyword>
<feature type="transmembrane region" description="Helical" evidence="1">
    <location>
        <begin position="269"/>
        <end position="298"/>
    </location>
</feature>
<dbReference type="EMBL" id="CP029159">
    <property type="protein sequence ID" value="QKM71292.1"/>
    <property type="molecule type" value="Genomic_DNA"/>
</dbReference>
<feature type="transmembrane region" description="Helical" evidence="1">
    <location>
        <begin position="245"/>
        <end position="263"/>
    </location>
</feature>
<protein>
    <submittedName>
        <fullName evidence="2">MFS transporter</fullName>
    </submittedName>
</protein>
<reference evidence="2 3" key="1">
    <citation type="journal article" date="2012" name="J. Bacteriol.">
        <title>Draft genome of Streptomyces tsukubaensis NRRL 18488, the producer of the clinically important immunosuppressant tacrolimus (FK506).</title>
        <authorList>
            <person name="Barreiro C."/>
            <person name="Prieto C."/>
            <person name="Sola-Landa A."/>
            <person name="Solera E."/>
            <person name="Martinez-Castro M."/>
            <person name="Perez-Redondo R."/>
            <person name="Garcia-Estrada C."/>
            <person name="Aparicio J.F."/>
            <person name="Fernandez-Martinez L.T."/>
            <person name="Santos-Aberturas J."/>
            <person name="Salehi-Najafabadi Z."/>
            <person name="Rodriguez-Garcia A."/>
            <person name="Tauch A."/>
            <person name="Martin J.F."/>
        </authorList>
    </citation>
    <scope>NUCLEOTIDE SEQUENCE [LARGE SCALE GENOMIC DNA]</scope>
    <source>
        <strain evidence="3">DSM 42081 / NBRC 108919 / NRRL 18488 / 9993</strain>
    </source>
</reference>
<organism evidence="2 3">
    <name type="scientific">Streptomyces tsukubensis (strain DSM 42081 / NBRC 108919 / NRRL 18488 / 9993)</name>
    <dbReference type="NCBI Taxonomy" id="1114943"/>
    <lineage>
        <taxon>Bacteria</taxon>
        <taxon>Bacillati</taxon>
        <taxon>Actinomycetota</taxon>
        <taxon>Actinomycetes</taxon>
        <taxon>Kitasatosporales</taxon>
        <taxon>Streptomycetaceae</taxon>
        <taxon>Streptomyces</taxon>
    </lineage>
</organism>
<feature type="transmembrane region" description="Helical" evidence="1">
    <location>
        <begin position="362"/>
        <end position="385"/>
    </location>
</feature>
<accession>A0A7G3US64</accession>
<dbReference type="Pfam" id="PF07690">
    <property type="entry name" value="MFS_1"/>
    <property type="match status" value="1"/>
</dbReference>
<dbReference type="Proteomes" id="UP000005940">
    <property type="component" value="Chromosome"/>
</dbReference>
<evidence type="ECO:0000313" key="2">
    <source>
        <dbReference type="EMBL" id="QKM71292.1"/>
    </source>
</evidence>
<keyword evidence="1" id="KW-1133">Transmembrane helix</keyword>
<gene>
    <name evidence="2" type="ORF">STSU_001010</name>
</gene>
<feature type="transmembrane region" description="Helical" evidence="1">
    <location>
        <begin position="305"/>
        <end position="325"/>
    </location>
</feature>
<dbReference type="Gene3D" id="1.20.1250.20">
    <property type="entry name" value="MFS general substrate transporter like domains"/>
    <property type="match status" value="1"/>
</dbReference>
<dbReference type="GO" id="GO:0022857">
    <property type="term" value="F:transmembrane transporter activity"/>
    <property type="evidence" value="ECO:0007669"/>
    <property type="project" value="InterPro"/>
</dbReference>
<dbReference type="InterPro" id="IPR053160">
    <property type="entry name" value="MFS_DHA3_Transporter"/>
</dbReference>
<name>A0A7G3US64_STRT9</name>
<feature type="transmembrane region" description="Helical" evidence="1">
    <location>
        <begin position="155"/>
        <end position="175"/>
    </location>
</feature>
<keyword evidence="3" id="KW-1185">Reference proteome</keyword>
<feature type="transmembrane region" description="Helical" evidence="1">
    <location>
        <begin position="181"/>
        <end position="200"/>
    </location>
</feature>
<feature type="transmembrane region" description="Helical" evidence="1">
    <location>
        <begin position="29"/>
        <end position="50"/>
    </location>
</feature>
<sequence>MFSTDPSLSAEARGPLPPGRALRRLERWLYAYAALKDLVLLYPVYALLFAGHGLSTGQISSLFVIWSVTGVVAEVPSGVWADTVSRRSALVAGALLTGAGFGLWVAVPSYAAFAAGFALWGLGGALGSGALEALVYEELEQLGATDRYAGLTGRAAAVATVATAVATAAAAPVFAAGGFTALGAASTAACLLCAGAAAALPERRGGPARFADDGEDDGEAAGGGAGVGYGATLRAGLGEVRRIPAVRYAVLAVIVLTTVWGSLDEYVPLLAAATGTAVGDVPLLVLVVYAGVAVGGVLAGRARRWGAGATAGLLAGAALLMAVGALSGSPFGFALLAPAFLVFQLTDVVADARLQESLTGRARATVTSLAGLGTELTTLLVYGLYGAASGHADHGTLFALFAVPYVVFAAALAVRAQRGGP</sequence>
<dbReference type="AlphaFoldDB" id="A0A7G3US64"/>
<dbReference type="InterPro" id="IPR011701">
    <property type="entry name" value="MFS"/>
</dbReference>
<feature type="transmembrane region" description="Helical" evidence="1">
    <location>
        <begin position="397"/>
        <end position="414"/>
    </location>
</feature>
<feature type="transmembrane region" description="Helical" evidence="1">
    <location>
        <begin position="331"/>
        <end position="350"/>
    </location>
</feature>
<evidence type="ECO:0000313" key="3">
    <source>
        <dbReference type="Proteomes" id="UP000005940"/>
    </source>
</evidence>
<feature type="transmembrane region" description="Helical" evidence="1">
    <location>
        <begin position="62"/>
        <end position="81"/>
    </location>
</feature>
<dbReference type="PANTHER" id="PTHR23530:SF1">
    <property type="entry name" value="PERMEASE, MAJOR FACILITATOR SUPERFAMILY-RELATED"/>
    <property type="match status" value="1"/>
</dbReference>
<dbReference type="InterPro" id="IPR036259">
    <property type="entry name" value="MFS_trans_sf"/>
</dbReference>
<keyword evidence="1" id="KW-0472">Membrane</keyword>